<proteinExistence type="predicted"/>
<protein>
    <submittedName>
        <fullName evidence="2">Filament-like plant protein 5</fullName>
    </submittedName>
</protein>
<name>A0A6P5YNK8_DURZI</name>
<reference evidence="2" key="1">
    <citation type="submission" date="2025-08" db="UniProtKB">
        <authorList>
            <consortium name="RefSeq"/>
        </authorList>
    </citation>
    <scope>IDENTIFICATION</scope>
    <source>
        <tissue evidence="2">Fruit stalk</tissue>
    </source>
</reference>
<gene>
    <name evidence="2" type="primary">LOC111293189</name>
</gene>
<sequence>MVDAAEKLAACQETIYLLGRQLQALRTQTENYQTRYGDKLLRESSVEGRLNHSGSKAQDTYCCDDSDHIEADSVASADVQSVVRRIPCVIVIPHQVSRILSLIFH</sequence>
<evidence type="ECO:0000313" key="2">
    <source>
        <dbReference type="RefSeq" id="XP_022741701.1"/>
    </source>
</evidence>
<dbReference type="RefSeq" id="XP_022741701.1">
    <property type="nucleotide sequence ID" value="XM_022885966.1"/>
</dbReference>
<accession>A0A6P5YNK8</accession>
<organism evidence="1 2">
    <name type="scientific">Durio zibethinus</name>
    <name type="common">Durian</name>
    <dbReference type="NCBI Taxonomy" id="66656"/>
    <lineage>
        <taxon>Eukaryota</taxon>
        <taxon>Viridiplantae</taxon>
        <taxon>Streptophyta</taxon>
        <taxon>Embryophyta</taxon>
        <taxon>Tracheophyta</taxon>
        <taxon>Spermatophyta</taxon>
        <taxon>Magnoliopsida</taxon>
        <taxon>eudicotyledons</taxon>
        <taxon>Gunneridae</taxon>
        <taxon>Pentapetalae</taxon>
        <taxon>rosids</taxon>
        <taxon>malvids</taxon>
        <taxon>Malvales</taxon>
        <taxon>Malvaceae</taxon>
        <taxon>Helicteroideae</taxon>
        <taxon>Durio</taxon>
    </lineage>
</organism>
<dbReference type="KEGG" id="dzi:111293189"/>
<dbReference type="AlphaFoldDB" id="A0A6P5YNK8"/>
<keyword evidence="1" id="KW-1185">Reference proteome</keyword>
<dbReference type="OrthoDB" id="787125at2759"/>
<dbReference type="Proteomes" id="UP000515121">
    <property type="component" value="Unplaced"/>
</dbReference>
<dbReference type="GeneID" id="111293189"/>
<evidence type="ECO:0000313" key="1">
    <source>
        <dbReference type="Proteomes" id="UP000515121"/>
    </source>
</evidence>